<dbReference type="EMBL" id="JBAMIC010000022">
    <property type="protein sequence ID" value="KAK7091417.1"/>
    <property type="molecule type" value="Genomic_DNA"/>
</dbReference>
<evidence type="ECO:0000256" key="4">
    <source>
        <dbReference type="ARBA" id="ARBA00016310"/>
    </source>
</evidence>
<keyword evidence="8 10" id="KW-0720">Serine protease</keyword>
<evidence type="ECO:0000313" key="15">
    <source>
        <dbReference type="Proteomes" id="UP001374579"/>
    </source>
</evidence>
<keyword evidence="7 10" id="KW-0378">Hydrolase</keyword>
<evidence type="ECO:0000256" key="9">
    <source>
        <dbReference type="ARBA" id="ARBA00022990"/>
    </source>
</evidence>
<dbReference type="InterPro" id="IPR002471">
    <property type="entry name" value="Pept_S9_AS"/>
</dbReference>
<dbReference type="InterPro" id="IPR002470">
    <property type="entry name" value="Peptidase_S9A"/>
</dbReference>
<dbReference type="GO" id="GO:0006508">
    <property type="term" value="P:proteolysis"/>
    <property type="evidence" value="ECO:0007669"/>
    <property type="project" value="UniProtKB-KW"/>
</dbReference>
<keyword evidence="11" id="KW-1133">Transmembrane helix</keyword>
<dbReference type="Gene3D" id="3.40.50.1820">
    <property type="entry name" value="alpha/beta hydrolase"/>
    <property type="match status" value="1"/>
</dbReference>
<dbReference type="Proteomes" id="UP001374579">
    <property type="component" value="Unassembled WGS sequence"/>
</dbReference>
<evidence type="ECO:0000259" key="13">
    <source>
        <dbReference type="Pfam" id="PF02897"/>
    </source>
</evidence>
<dbReference type="GO" id="GO:0005829">
    <property type="term" value="C:cytosol"/>
    <property type="evidence" value="ECO:0007669"/>
    <property type="project" value="TreeGrafter"/>
</dbReference>
<evidence type="ECO:0000256" key="11">
    <source>
        <dbReference type="SAM" id="Phobius"/>
    </source>
</evidence>
<comment type="caution">
    <text evidence="14">The sequence shown here is derived from an EMBL/GenBank/DDBJ whole genome shotgun (WGS) entry which is preliminary data.</text>
</comment>
<dbReference type="FunFam" id="3.40.50.1820:FF:000275">
    <property type="entry name" value="Prolyl endopeptidase"/>
    <property type="match status" value="1"/>
</dbReference>
<dbReference type="PANTHER" id="PTHR42881:SF2">
    <property type="entry name" value="PROLYL ENDOPEPTIDASE"/>
    <property type="match status" value="1"/>
</dbReference>
<keyword evidence="6 10" id="KW-0645">Protease</keyword>
<accession>A0AAN9AQT4</accession>
<organism evidence="14 15">
    <name type="scientific">Littorina saxatilis</name>
    <dbReference type="NCBI Taxonomy" id="31220"/>
    <lineage>
        <taxon>Eukaryota</taxon>
        <taxon>Metazoa</taxon>
        <taxon>Spiralia</taxon>
        <taxon>Lophotrochozoa</taxon>
        <taxon>Mollusca</taxon>
        <taxon>Gastropoda</taxon>
        <taxon>Caenogastropoda</taxon>
        <taxon>Littorinimorpha</taxon>
        <taxon>Littorinoidea</taxon>
        <taxon>Littorinidae</taxon>
        <taxon>Littorina</taxon>
    </lineage>
</organism>
<gene>
    <name evidence="14" type="ORF">V1264_009100</name>
</gene>
<feature type="transmembrane region" description="Helical" evidence="11">
    <location>
        <begin position="6"/>
        <end position="27"/>
    </location>
</feature>
<dbReference type="EC" id="3.4.21.-" evidence="10"/>
<dbReference type="PANTHER" id="PTHR42881">
    <property type="entry name" value="PROLYL ENDOPEPTIDASE"/>
    <property type="match status" value="1"/>
</dbReference>
<dbReference type="InterPro" id="IPR001375">
    <property type="entry name" value="Peptidase_S9_cat"/>
</dbReference>
<evidence type="ECO:0000256" key="8">
    <source>
        <dbReference type="ARBA" id="ARBA00022825"/>
    </source>
</evidence>
<comment type="catalytic activity">
    <reaction evidence="1">
        <text>Hydrolysis of Pro-|-Xaa &gt;&gt; Ala-|-Xaa in oligopeptides.</text>
        <dbReference type="EC" id="3.4.21.26"/>
    </reaction>
</comment>
<keyword evidence="11" id="KW-0812">Transmembrane</keyword>
<dbReference type="Pfam" id="PF00326">
    <property type="entry name" value="Peptidase_S9"/>
    <property type="match status" value="1"/>
</dbReference>
<evidence type="ECO:0000313" key="14">
    <source>
        <dbReference type="EMBL" id="KAK7091417.1"/>
    </source>
</evidence>
<dbReference type="PRINTS" id="PR00862">
    <property type="entry name" value="PROLIGOPTASE"/>
</dbReference>
<dbReference type="AlphaFoldDB" id="A0AAN9AQT4"/>
<evidence type="ECO:0000256" key="2">
    <source>
        <dbReference type="ARBA" id="ARBA00004496"/>
    </source>
</evidence>
<dbReference type="Pfam" id="PF02897">
    <property type="entry name" value="Peptidase_S9_N"/>
    <property type="match status" value="1"/>
</dbReference>
<evidence type="ECO:0000256" key="10">
    <source>
        <dbReference type="RuleBase" id="RU368024"/>
    </source>
</evidence>
<protein>
    <recommendedName>
        <fullName evidence="4 10">Prolyl endopeptidase</fullName>
        <ecNumber evidence="10">3.4.21.-</ecNumber>
    </recommendedName>
</protein>
<comment type="similarity">
    <text evidence="3 10">Belongs to the peptidase S9A family.</text>
</comment>
<evidence type="ECO:0000259" key="12">
    <source>
        <dbReference type="Pfam" id="PF00326"/>
    </source>
</evidence>
<dbReference type="PROSITE" id="PS00708">
    <property type="entry name" value="PRO_ENDOPEP_SER"/>
    <property type="match status" value="1"/>
</dbReference>
<feature type="domain" description="Peptidase S9A N-terminal" evidence="13">
    <location>
        <begin position="40"/>
        <end position="448"/>
    </location>
</feature>
<dbReference type="SUPFAM" id="SSF50993">
    <property type="entry name" value="Peptidase/esterase 'gauge' domain"/>
    <property type="match status" value="1"/>
</dbReference>
<evidence type="ECO:0000256" key="3">
    <source>
        <dbReference type="ARBA" id="ARBA00005228"/>
    </source>
</evidence>
<dbReference type="GO" id="GO:0004252">
    <property type="term" value="F:serine-type endopeptidase activity"/>
    <property type="evidence" value="ECO:0007669"/>
    <property type="project" value="UniProtKB-UniRule"/>
</dbReference>
<evidence type="ECO:0000256" key="6">
    <source>
        <dbReference type="ARBA" id="ARBA00022670"/>
    </source>
</evidence>
<proteinExistence type="inferred from homology"/>
<dbReference type="Gene3D" id="2.130.10.120">
    <property type="entry name" value="Prolyl oligopeptidase, N-terminal domain"/>
    <property type="match status" value="1"/>
</dbReference>
<evidence type="ECO:0000256" key="5">
    <source>
        <dbReference type="ARBA" id="ARBA00022490"/>
    </source>
</evidence>
<dbReference type="GO" id="GO:0070012">
    <property type="term" value="F:oligopeptidase activity"/>
    <property type="evidence" value="ECO:0007669"/>
    <property type="project" value="TreeGrafter"/>
</dbReference>
<feature type="domain" description="Peptidase S9 prolyl oligopeptidase catalytic" evidence="12">
    <location>
        <begin position="514"/>
        <end position="736"/>
    </location>
</feature>
<dbReference type="SUPFAM" id="SSF53474">
    <property type="entry name" value="alpha/beta-Hydrolases"/>
    <property type="match status" value="1"/>
</dbReference>
<keyword evidence="5" id="KW-0963">Cytoplasm</keyword>
<name>A0AAN9AQT4_9CAEN</name>
<keyword evidence="9" id="KW-0007">Acetylation</keyword>
<keyword evidence="15" id="KW-1185">Reference proteome</keyword>
<sequence length="741" mass="83567">MYTVTGYLPLLALLFTVLAFFVSFIRVPGQTETMGKFDYPHARRDETVVDDYHGTKIVDAYRWLEDPDSEETKAFVDAQNDISKPFLEGCPVRKKIIDRITEVWDYPKYTCPSKKGEKYYYFHNSGLQNQSVYYVQDTVGGKSTVFFDPNKLSTEGTIALRGHSFTDDGSLWAYSLSESGSDWVTIKFKKAPSAEDLPDVLKNVKFTSMAWTPDNDGLFYNRYPEQDGKADGTETTTNLHHKLYYHRLGTQQSEDVLVAEVPQHPRWMVGAEVSDCGGYLLLTPREGCEPANRLYVVNLTQLKGAITGKLEYTVIVDNFDAEYEYISNKGSVFTFKTNLKAPRYKLINIDFSKPEPENWVTLIDEDETAVLEWASCVNRDKLVLHYLHHVKSELFIYDYASGSKEFQIPLEVGSIIGYTGDYKDTEIFFKFMSFLTPGVIYQMDMKQPYEPKVYRTIEVQGFDASNFETEQKFFPSKDGTKIPMFIVHKKGLQRDGSHPVLLYGYGGFSVSITPSFSPSRTVYLQNLGGVFAVANIRGGNEYGDTWHKAGTLGNKQNGFDDFQAAAQFLVDSKYTTPNKIIINGGSNGGLLVGACLNQRPDLFGAGIAQVGVLDMLRFHKFTIGHAWITDYGSSDDPKPFQWLIKYSPLHNIPREPKGGQYSSLLLMTGDHDDRVVPLHSLKFIAELQHTLGKKEGQTNPLIIRVDTDSGHGAGKPTKKVIEEIADMYCFICQTVGLVWTD</sequence>
<evidence type="ECO:0000256" key="1">
    <source>
        <dbReference type="ARBA" id="ARBA00001070"/>
    </source>
</evidence>
<keyword evidence="11" id="KW-0472">Membrane</keyword>
<dbReference type="InterPro" id="IPR051167">
    <property type="entry name" value="Prolyl_oligopep/macrocyclase"/>
</dbReference>
<dbReference type="FunFam" id="3.40.50.1820:FF:000005">
    <property type="entry name" value="Prolyl endopeptidase"/>
    <property type="match status" value="1"/>
</dbReference>
<dbReference type="InterPro" id="IPR029058">
    <property type="entry name" value="AB_hydrolase_fold"/>
</dbReference>
<comment type="subcellular location">
    <subcellularLocation>
        <location evidence="2">Cytoplasm</location>
    </subcellularLocation>
</comment>
<evidence type="ECO:0000256" key="7">
    <source>
        <dbReference type="ARBA" id="ARBA00022801"/>
    </source>
</evidence>
<dbReference type="FunFam" id="2.130.10.120:FF:000001">
    <property type="entry name" value="Prolyl endopeptidase"/>
    <property type="match status" value="1"/>
</dbReference>
<reference evidence="14 15" key="1">
    <citation type="submission" date="2024-02" db="EMBL/GenBank/DDBJ databases">
        <title>Chromosome-scale genome assembly of the rough periwinkle Littorina saxatilis.</title>
        <authorList>
            <person name="De Jode A."/>
            <person name="Faria R."/>
            <person name="Formenti G."/>
            <person name="Sims Y."/>
            <person name="Smith T.P."/>
            <person name="Tracey A."/>
            <person name="Wood J.M.D."/>
            <person name="Zagrodzka Z.B."/>
            <person name="Johannesson K."/>
            <person name="Butlin R.K."/>
            <person name="Leder E.H."/>
        </authorList>
    </citation>
    <scope>NUCLEOTIDE SEQUENCE [LARGE SCALE GENOMIC DNA]</scope>
    <source>
        <strain evidence="14">Snail1</strain>
        <tissue evidence="14">Muscle</tissue>
    </source>
</reference>
<dbReference type="InterPro" id="IPR023302">
    <property type="entry name" value="Pept_S9A_N"/>
</dbReference>